<dbReference type="InterPro" id="IPR024652">
    <property type="entry name" value="Trichodiene_synth"/>
</dbReference>
<sequence>MTSAYSESTFVYHGLQTDTSSHLAETDQVKSLIKAFLENVKSNPDSPFIKDKELETSVWAYFKSLRLGEKTEKLVLRTLKLAVTLTHQAYTALPFKVKVLCASQFLYMFLADDAAEEFMEYLQSFSQKLASLLIIPIQAHTDASSFVLNKTHHHPLLNAFDSHLRSLADYYGPYCHSAIIKSLFDYINGNIIEHQMEQSNFEFPSESRLMPMFLRTKVGGAEILIHLLWPKSLFPEEEYVMQYFPAIQELVLFTDFTNDILSYYKEFVLDNEKGNFVANFASTHHMQQLDVLRQLSSYTPLVINSVYTMFRDRPNLLLSTENFVRGWIMLCTAHRRYHLVELFADEQFLPPYDEDS</sequence>
<organism evidence="3 4">
    <name type="scientific">Penicillium egyptiacum</name>
    <dbReference type="NCBI Taxonomy" id="1303716"/>
    <lineage>
        <taxon>Eukaryota</taxon>
        <taxon>Fungi</taxon>
        <taxon>Dikarya</taxon>
        <taxon>Ascomycota</taxon>
        <taxon>Pezizomycotina</taxon>
        <taxon>Eurotiomycetes</taxon>
        <taxon>Eurotiomycetidae</taxon>
        <taxon>Eurotiales</taxon>
        <taxon>Aspergillaceae</taxon>
        <taxon>Penicillium</taxon>
    </lineage>
</organism>
<comment type="similarity">
    <text evidence="1">Belongs to the trichodiene synthase family.</text>
</comment>
<accession>A0A9W4KHS0</accession>
<protein>
    <recommendedName>
        <fullName evidence="5">Trichodiene synthase</fullName>
    </recommendedName>
</protein>
<reference evidence="3" key="1">
    <citation type="submission" date="2021-07" db="EMBL/GenBank/DDBJ databases">
        <authorList>
            <person name="Branca A.L. A."/>
        </authorList>
    </citation>
    <scope>NUCLEOTIDE SEQUENCE</scope>
</reference>
<dbReference type="OrthoDB" id="2998174at2759"/>
<comment type="caution">
    <text evidence="3">The sequence shown here is derived from an EMBL/GenBank/DDBJ whole genome shotgun (WGS) entry which is preliminary data.</text>
</comment>
<dbReference type="AlphaFoldDB" id="A0A9W4KHS0"/>
<dbReference type="SUPFAM" id="SSF48576">
    <property type="entry name" value="Terpenoid synthases"/>
    <property type="match status" value="1"/>
</dbReference>
<dbReference type="InterPro" id="IPR008949">
    <property type="entry name" value="Isoprenoid_synthase_dom_sf"/>
</dbReference>
<evidence type="ECO:0000256" key="2">
    <source>
        <dbReference type="ARBA" id="ARBA00023239"/>
    </source>
</evidence>
<dbReference type="Proteomes" id="UP001154252">
    <property type="component" value="Unassembled WGS sequence"/>
</dbReference>
<dbReference type="GO" id="GO:0016838">
    <property type="term" value="F:carbon-oxygen lyase activity, acting on phosphates"/>
    <property type="evidence" value="ECO:0007669"/>
    <property type="project" value="InterPro"/>
</dbReference>
<dbReference type="Gene3D" id="1.10.600.10">
    <property type="entry name" value="Farnesyl Diphosphate Synthase"/>
    <property type="match status" value="1"/>
</dbReference>
<keyword evidence="2" id="KW-0456">Lyase</keyword>
<dbReference type="Pfam" id="PF06330">
    <property type="entry name" value="TRI5"/>
    <property type="match status" value="1"/>
</dbReference>
<gene>
    <name evidence="3" type="ORF">PEGY_LOCUS5422</name>
</gene>
<evidence type="ECO:0008006" key="5">
    <source>
        <dbReference type="Google" id="ProtNLM"/>
    </source>
</evidence>
<dbReference type="EMBL" id="CAJVRC010000863">
    <property type="protein sequence ID" value="CAG8898817.1"/>
    <property type="molecule type" value="Genomic_DNA"/>
</dbReference>
<name>A0A9W4KHS0_9EURO</name>
<evidence type="ECO:0000313" key="4">
    <source>
        <dbReference type="Proteomes" id="UP001154252"/>
    </source>
</evidence>
<evidence type="ECO:0000313" key="3">
    <source>
        <dbReference type="EMBL" id="CAG8898817.1"/>
    </source>
</evidence>
<evidence type="ECO:0000256" key="1">
    <source>
        <dbReference type="ARBA" id="ARBA00007946"/>
    </source>
</evidence>
<proteinExistence type="inferred from homology"/>
<keyword evidence="4" id="KW-1185">Reference proteome</keyword>